<gene>
    <name evidence="2" type="ORF">CEXT_406831</name>
</gene>
<accession>A0AAV4XYG2</accession>
<evidence type="ECO:0000313" key="3">
    <source>
        <dbReference type="Proteomes" id="UP001054945"/>
    </source>
</evidence>
<feature type="compositionally biased region" description="Basic residues" evidence="1">
    <location>
        <begin position="24"/>
        <end position="33"/>
    </location>
</feature>
<feature type="region of interest" description="Disordered" evidence="1">
    <location>
        <begin position="1"/>
        <end position="41"/>
    </location>
</feature>
<protein>
    <submittedName>
        <fullName evidence="2">Uncharacterized protein</fullName>
    </submittedName>
</protein>
<proteinExistence type="predicted"/>
<comment type="caution">
    <text evidence="2">The sequence shown here is derived from an EMBL/GenBank/DDBJ whole genome shotgun (WGS) entry which is preliminary data.</text>
</comment>
<evidence type="ECO:0000256" key="1">
    <source>
        <dbReference type="SAM" id="MobiDB-lite"/>
    </source>
</evidence>
<name>A0AAV4XYG2_CAEEX</name>
<dbReference type="EMBL" id="BPLR01000993">
    <property type="protein sequence ID" value="GIY98986.1"/>
    <property type="molecule type" value="Genomic_DNA"/>
</dbReference>
<organism evidence="2 3">
    <name type="scientific">Caerostris extrusa</name>
    <name type="common">Bark spider</name>
    <name type="synonym">Caerostris bankana</name>
    <dbReference type="NCBI Taxonomy" id="172846"/>
    <lineage>
        <taxon>Eukaryota</taxon>
        <taxon>Metazoa</taxon>
        <taxon>Ecdysozoa</taxon>
        <taxon>Arthropoda</taxon>
        <taxon>Chelicerata</taxon>
        <taxon>Arachnida</taxon>
        <taxon>Araneae</taxon>
        <taxon>Araneomorphae</taxon>
        <taxon>Entelegynae</taxon>
        <taxon>Araneoidea</taxon>
        <taxon>Araneidae</taxon>
        <taxon>Caerostris</taxon>
    </lineage>
</organism>
<dbReference type="AlphaFoldDB" id="A0AAV4XYG2"/>
<reference evidence="2 3" key="1">
    <citation type="submission" date="2021-06" db="EMBL/GenBank/DDBJ databases">
        <title>Caerostris extrusa draft genome.</title>
        <authorList>
            <person name="Kono N."/>
            <person name="Arakawa K."/>
        </authorList>
    </citation>
    <scope>NUCLEOTIDE SEQUENCE [LARGE SCALE GENOMIC DNA]</scope>
</reference>
<feature type="compositionally biased region" description="Polar residues" evidence="1">
    <location>
        <begin position="11"/>
        <end position="23"/>
    </location>
</feature>
<keyword evidence="3" id="KW-1185">Reference proteome</keyword>
<evidence type="ECO:0000313" key="2">
    <source>
        <dbReference type="EMBL" id="GIY98986.1"/>
    </source>
</evidence>
<dbReference type="Proteomes" id="UP001054945">
    <property type="component" value="Unassembled WGS sequence"/>
</dbReference>
<sequence>MKNGHNGGMDMTSSSLLIQPQQSTHKRGKKKKERVQETDTRQIAKAFNSRSEDIGSRDSHAHFFRFCGNGSSTQLTAGDRRVLKELFGERRGRLKIACQVQ</sequence>